<dbReference type="Pfam" id="PF22957">
    <property type="entry name" value="NUP210_Ig"/>
    <property type="match status" value="1"/>
</dbReference>
<evidence type="ECO:0000256" key="3">
    <source>
        <dbReference type="ARBA" id="ARBA00022692"/>
    </source>
</evidence>
<dbReference type="Pfam" id="PF25354">
    <property type="entry name" value="Ig_NUP210_16th"/>
    <property type="match status" value="1"/>
</dbReference>
<proteinExistence type="inferred from homology"/>
<dbReference type="InterPro" id="IPR056899">
    <property type="entry name" value="Ig_NUP210_9th"/>
</dbReference>
<dbReference type="Pfam" id="PF26182">
    <property type="entry name" value="Ig_NUP210_5th"/>
    <property type="match status" value="1"/>
</dbReference>
<keyword evidence="6 10" id="KW-0472">Membrane</keyword>
<feature type="transmembrane region" description="Helical" evidence="10">
    <location>
        <begin position="1971"/>
        <end position="1990"/>
    </location>
</feature>
<dbReference type="Pfam" id="PF02368">
    <property type="entry name" value="Big_2"/>
    <property type="match status" value="1"/>
</dbReference>
<dbReference type="Pfam" id="PF22959">
    <property type="entry name" value="Ig_NUP210_15th"/>
    <property type="match status" value="1"/>
</dbReference>
<evidence type="ECO:0000256" key="5">
    <source>
        <dbReference type="ARBA" id="ARBA00022989"/>
    </source>
</evidence>
<dbReference type="Pfam" id="PF22962">
    <property type="entry name" value="Ig_NUP210_7th"/>
    <property type="match status" value="1"/>
</dbReference>
<organism evidence="12 13">
    <name type="scientific">Camelus dromedarius</name>
    <name type="common">Dromedary</name>
    <name type="synonym">Arabian camel</name>
    <dbReference type="NCBI Taxonomy" id="9838"/>
    <lineage>
        <taxon>Eukaryota</taxon>
        <taxon>Metazoa</taxon>
        <taxon>Chordata</taxon>
        <taxon>Craniata</taxon>
        <taxon>Vertebrata</taxon>
        <taxon>Euteleostomi</taxon>
        <taxon>Mammalia</taxon>
        <taxon>Eutheria</taxon>
        <taxon>Laurasiatheria</taxon>
        <taxon>Artiodactyla</taxon>
        <taxon>Tylopoda</taxon>
        <taxon>Camelidae</taxon>
        <taxon>Camelus</taxon>
    </lineage>
</organism>
<comment type="subcellular location">
    <subcellularLocation>
        <location evidence="1">Nucleus membrane</location>
        <topology evidence="1">Single-pass membrane protein</topology>
    </subcellularLocation>
</comment>
<evidence type="ECO:0000256" key="4">
    <source>
        <dbReference type="ARBA" id="ARBA00022729"/>
    </source>
</evidence>
<dbReference type="InterPro" id="IPR055098">
    <property type="entry name" value="Ig_NUP210_3rd"/>
</dbReference>
<evidence type="ECO:0000256" key="10">
    <source>
        <dbReference type="SAM" id="Phobius"/>
    </source>
</evidence>
<sequence length="2049" mass="221442">MARPPCTKKVLLKILEAEAFQNCTRGQLFPSQPRERQPPSLGQLPGFSRAAGVETALLWGHEVTRTAESVQPWLLVSENESSSSRRRSSTRPEVASIEPLGPGEQQCSRKAVVQARLSQPARLTSIIFAEDITTGQVLRCDAIVDLIHGIQIVSTTRELYLEDSPLELKIQALDSEGNTFSTLAGLVFDWTIVKDPEADGYSDSHNALRILTFLESTYIPPSYISEMEKAAKQGDTILVSGMKTGSSKLKARIQEAVYKNVRPAEVRLLILENILLNPAYDVYLLVGTSICYKDGGIELSMPSDQYELQLQSSIWGPEGDPGRPVAVLAPDTSTVTAVQLGQSSLVLGHRNILYSGRRACRCTPGIRMQGASRLPNSTVYVVEPGYLGFTVHPGDRWVLETGRLYEITVEVLDRTGNKVYLSDNIRIETVLPPEFFEVLTSSQNGSYHHVRAVKRGQTAIEAALTSVVDQASWHVPSPPNPGTSDGGVHMLRVPVWNQQEVEIHIPITLYPSILTFPWQPKTGAYQYTVKAHGGSGNFSWSSSSHMVATVTVKGVMTTGSDTGLSVIQAHDVQNPLHFGEMKVYVIEPSSMEFAPCPVEARVGQTLELPLRINGLMPGGADEVVTLSDCSHFDLTVEVENQGVFQPLPGRLRPGSEHCSGVEVKAEAQGYTAVLVSYKHDHIHLSARITVAAYLPLKAVDPSSVALVTLGSSKEMLFEGGPRPWVLEPSKFFRNVTSEDMDSISLALFGPPASRNYQQHWILVTCQVLGEQVIALSVGNKPSITNPFPALEPAVVKFVCAPPSRLTLTPVYASPQLDLSCPLLQQNKQVCVGDSSLVTGEGTDAEKSTQKGALQSERLWDIVAVPVSSHRNPVLDLAAYDQQGRRFDNFSSLSVQWESARPSLASIELDLPMRLEARSDQSGQKKLHGLQAVSVHEASGTTTISATATGYQQSHLHAARVKQPHDALTPVSASVELVLVEDVRVRPEEVTIYNHPNVQAELQVREGSGYFFLNTSAADVVKVAYQEAKGVATVHPLLPGTSTIMIHDLCLAFPAPAKADVYVSDIQELYVRVVDKVEIGKTVKAYVRVLDFHKKPFLAKYLTFMDLKLRAASQIITLVALNEAPDDYTATFRVHGVAIGQTSLTASVTDKAGQRINSAPQQIEVFPPFRLIPRKVTLIIGATMQVTSEGGPQPQSNILFSISNESVAEVNGAGLVRGLAVGNGTVSGVVQAVDAETGKLVTVSQDLVEVEVLLLQAVRIRAPITRMRTGTQMPVYVTGISNNQNPFSFGNAVPGLTFHWSVTKRDVLDIRGRHHEASLRLPSQYNFAMNVHGRAKGRTGLRVVVKALDPTAGQLLGLARELSDEIQIQVFEKLQVLSPEIEAEHVLMSPNSFIKLQTNRDGAASLSYRVLDGPEKVPVVHVDEKGFLTSGSVIGMSTVEVTAQEAFGANQTIIVAVKVSPVSYLRISMSPALHTQNKEALAALPLGVTVTFTVHFHDSSGDVFHAHNSILNFATNRDEFVQIGKGVANNTCVVRTVSVGLTLLRAWDAEHGGLSDFVPLPVLQAISPELSGALVVGDVLCLATVLVSREGVPGTWSSSASSVLHVDPKTGVAVAQEAGSVTVFYEVAGHLRTYKEIVISVPQRIVARYVRPVQTGFQEVAASKVMVTVGDRSSNLRGECSPAQVETIAALRPESLLSCQLQFKQDDFDFPAREVFTAEPEFDAALGRYLCSITMLRLTDKQLKHLSMRRTALLVTASILGSRVSGEQVGAEVPFSPGLYADQAEIILSNHDTSSEVKVFGTVEVLENLEVKSGSPAVLAFVKEKSLGLPSFVTYTVGVSDPAAGSRGPLSTTLTFSSPMTNQAITVPVTVVFVMDRRGPGPRESGWDTLGEGRARAVQQGAERGRLGAAGGATAADAPRRCGGQPTCTGIDVINYGGFRRPSAMEVTWVTVFPGTADGAGRFQHFLDSYQVMLFTVFALLASTAVMIIAYHTVCAPREPAPPALSPRASPRHSPHYFAASSSPMPFSALPPVRRASPPSGLWSPAHTSH</sequence>
<dbReference type="Pfam" id="PF26181">
    <property type="entry name" value="Ig_NUP210_13th"/>
    <property type="match status" value="1"/>
</dbReference>
<evidence type="ECO:0000256" key="2">
    <source>
        <dbReference type="ARBA" id="ARBA00007313"/>
    </source>
</evidence>
<keyword evidence="13" id="KW-1185">Reference proteome</keyword>
<dbReference type="Pfam" id="PF26183">
    <property type="entry name" value="Ig_NUP210_14th"/>
    <property type="match status" value="1"/>
</dbReference>
<dbReference type="SUPFAM" id="SSF49373">
    <property type="entry name" value="Invasin/intimin cell-adhesion fragments"/>
    <property type="match status" value="1"/>
</dbReference>
<evidence type="ECO:0000256" key="7">
    <source>
        <dbReference type="ARBA" id="ARBA00023180"/>
    </source>
</evidence>
<evidence type="ECO:0000313" key="12">
    <source>
        <dbReference type="EMBL" id="KAB1264618.1"/>
    </source>
</evidence>
<evidence type="ECO:0000256" key="1">
    <source>
        <dbReference type="ARBA" id="ARBA00004590"/>
    </source>
</evidence>
<dbReference type="GO" id="GO:0005643">
    <property type="term" value="C:nuclear pore"/>
    <property type="evidence" value="ECO:0007669"/>
    <property type="project" value="TreeGrafter"/>
</dbReference>
<dbReference type="InterPro" id="IPR055095">
    <property type="entry name" value="NUP210_Ig_C"/>
</dbReference>
<reference evidence="12 13" key="1">
    <citation type="journal article" date="2019" name="Mol. Ecol. Resour.">
        <title>Improving Illumina assemblies with Hi-C and long reads: an example with the North African dromedary.</title>
        <authorList>
            <person name="Elbers J.P."/>
            <person name="Rogers M.F."/>
            <person name="Perelman P.L."/>
            <person name="Proskuryakova A.A."/>
            <person name="Serdyukova N.A."/>
            <person name="Johnson W.E."/>
            <person name="Horin P."/>
            <person name="Corander J."/>
            <person name="Murphy D."/>
            <person name="Burger P.A."/>
        </authorList>
    </citation>
    <scope>NUCLEOTIDE SEQUENCE [LARGE SCALE GENOMIC DNA]</scope>
    <source>
        <strain evidence="12">Drom800</strain>
        <tissue evidence="12">Blood</tissue>
    </source>
</reference>
<dbReference type="Pfam" id="PF22967">
    <property type="entry name" value="Ig_NUP210_1st"/>
    <property type="match status" value="1"/>
</dbReference>
<keyword evidence="4" id="KW-0732">Signal</keyword>
<dbReference type="Pfam" id="PF26184">
    <property type="entry name" value="Ig_NUP210_8th"/>
    <property type="match status" value="1"/>
</dbReference>
<dbReference type="InterPro" id="IPR055097">
    <property type="entry name" value="Ig_NUP210_2nd"/>
</dbReference>
<dbReference type="PANTHER" id="PTHR23019">
    <property type="entry name" value="NUCLEAR PORE MEMBRANE GLYCOPROTEIN GP210-RELATED"/>
    <property type="match status" value="1"/>
</dbReference>
<dbReference type="Pfam" id="PF24991">
    <property type="entry name" value="Ig_NUP210_4th"/>
    <property type="match status" value="1"/>
</dbReference>
<dbReference type="InterPro" id="IPR056897">
    <property type="entry name" value="Ig_NUP210_4th"/>
</dbReference>
<dbReference type="InterPro" id="IPR056898">
    <property type="entry name" value="Ig_NUP210_6th"/>
</dbReference>
<dbReference type="InterPro" id="IPR058779">
    <property type="entry name" value="Ig_NUP210_13th"/>
</dbReference>
<dbReference type="InterPro" id="IPR008964">
    <property type="entry name" value="Invasin/intimin_cell_adhesion"/>
</dbReference>
<keyword evidence="5 10" id="KW-1133">Transmembrane helix</keyword>
<evidence type="ECO:0000313" key="13">
    <source>
        <dbReference type="Proteomes" id="UP000299084"/>
    </source>
</evidence>
<keyword evidence="3 10" id="KW-0812">Transmembrane</keyword>
<dbReference type="InterPro" id="IPR003343">
    <property type="entry name" value="Big_2"/>
</dbReference>
<evidence type="ECO:0000256" key="8">
    <source>
        <dbReference type="ARBA" id="ARBA00023242"/>
    </source>
</evidence>
<keyword evidence="7" id="KW-0325">Glycoprotein</keyword>
<dbReference type="EMBL" id="JWIN03000017">
    <property type="protein sequence ID" value="KAB1264618.1"/>
    <property type="molecule type" value="Genomic_DNA"/>
</dbReference>
<dbReference type="InterPro" id="IPR055094">
    <property type="entry name" value="NUP210_Ig15"/>
</dbReference>
<dbReference type="InterPro" id="IPR055099">
    <property type="entry name" value="Ig_NUP210_7th"/>
</dbReference>
<dbReference type="InterPro" id="IPR045197">
    <property type="entry name" value="NUP210-like"/>
</dbReference>
<evidence type="ECO:0000259" key="11">
    <source>
        <dbReference type="SMART" id="SM00635"/>
    </source>
</evidence>
<feature type="domain" description="BIG2" evidence="11">
    <location>
        <begin position="1164"/>
        <end position="1239"/>
    </location>
</feature>
<dbReference type="Pfam" id="PF24935">
    <property type="entry name" value="Ig_NUP210_6th"/>
    <property type="match status" value="1"/>
</dbReference>
<gene>
    <name evidence="12" type="ORF">Cadr_000020743</name>
</gene>
<dbReference type="GO" id="GO:0031965">
    <property type="term" value="C:nuclear membrane"/>
    <property type="evidence" value="ECO:0007669"/>
    <property type="project" value="UniProtKB-SubCell"/>
</dbReference>
<dbReference type="InterPro" id="IPR057586">
    <property type="entry name" value="Ig_NUP210_16th"/>
</dbReference>
<dbReference type="Pfam" id="PF22969">
    <property type="entry name" value="Ig_NUP210_2nd"/>
    <property type="match status" value="1"/>
</dbReference>
<evidence type="ECO:0000256" key="9">
    <source>
        <dbReference type="SAM" id="MobiDB-lite"/>
    </source>
</evidence>
<comment type="similarity">
    <text evidence="2">Belongs to the NUP210 family.</text>
</comment>
<name>A0A5N4D0J6_CAMDR</name>
<feature type="region of interest" description="Disordered" evidence="9">
    <location>
        <begin position="81"/>
        <end position="103"/>
    </location>
</feature>
<dbReference type="PANTHER" id="PTHR23019:SF2">
    <property type="entry name" value="NUCLEAR PORE MEMBRANE GLYCOPROTEIN 210"/>
    <property type="match status" value="1"/>
</dbReference>
<comment type="caution">
    <text evidence="12">The sequence shown here is derived from an EMBL/GenBank/DDBJ whole genome shotgun (WGS) entry which is preliminary data.</text>
</comment>
<dbReference type="Pfam" id="PF24902">
    <property type="entry name" value="Ig_NUP210_9th"/>
    <property type="match status" value="1"/>
</dbReference>
<evidence type="ECO:0000256" key="6">
    <source>
        <dbReference type="ARBA" id="ARBA00023136"/>
    </source>
</evidence>
<dbReference type="Pfam" id="PF22963">
    <property type="entry name" value="Ig_NUP210_3rd"/>
    <property type="match status" value="1"/>
</dbReference>
<dbReference type="InterPro" id="IPR055096">
    <property type="entry name" value="Ig_NUP210_1st"/>
</dbReference>
<protein>
    <submittedName>
        <fullName evidence="12">Nuclear pore membrane glycoprotein 210</fullName>
    </submittedName>
</protein>
<keyword evidence="8" id="KW-0539">Nucleus</keyword>
<dbReference type="SMART" id="SM00635">
    <property type="entry name" value="BID_2"/>
    <property type="match status" value="1"/>
</dbReference>
<accession>A0A5N4D0J6</accession>
<dbReference type="Proteomes" id="UP000299084">
    <property type="component" value="Unassembled WGS sequence"/>
</dbReference>